<accession>A0A1W2EW00</accession>
<dbReference type="PANTHER" id="PTHR43228">
    <property type="entry name" value="TWO-COMPONENT RESPONSE REGULATOR"/>
    <property type="match status" value="1"/>
</dbReference>
<evidence type="ECO:0000256" key="1">
    <source>
        <dbReference type="PROSITE-ProRule" id="PRU00169"/>
    </source>
</evidence>
<evidence type="ECO:0000313" key="4">
    <source>
        <dbReference type="Proteomes" id="UP000192738"/>
    </source>
</evidence>
<feature type="modified residue" description="4-aspartylphosphate" evidence="1">
    <location>
        <position position="55"/>
    </location>
</feature>
<dbReference type="Gene3D" id="3.40.50.2300">
    <property type="match status" value="1"/>
</dbReference>
<protein>
    <submittedName>
        <fullName evidence="3">Response regulator receiver domain-containing protein</fullName>
    </submittedName>
</protein>
<reference evidence="3 4" key="1">
    <citation type="submission" date="2017-04" db="EMBL/GenBank/DDBJ databases">
        <authorList>
            <person name="Afonso C.L."/>
            <person name="Miller P.J."/>
            <person name="Scott M.A."/>
            <person name="Spackman E."/>
            <person name="Goraichik I."/>
            <person name="Dimitrov K.M."/>
            <person name="Suarez D.L."/>
            <person name="Swayne D.E."/>
        </authorList>
    </citation>
    <scope>NUCLEOTIDE SEQUENCE [LARGE SCALE GENOMIC DNA]</scope>
    <source>
        <strain evidence="3 4">DSM 5090</strain>
    </source>
</reference>
<dbReference type="AlphaFoldDB" id="A0A1W2EW00"/>
<dbReference type="InterPro" id="IPR011006">
    <property type="entry name" value="CheY-like_superfamily"/>
</dbReference>
<dbReference type="SUPFAM" id="SSF52172">
    <property type="entry name" value="CheY-like"/>
    <property type="match status" value="1"/>
</dbReference>
<evidence type="ECO:0000259" key="2">
    <source>
        <dbReference type="PROSITE" id="PS50110"/>
    </source>
</evidence>
<dbReference type="PROSITE" id="PS50110">
    <property type="entry name" value="RESPONSE_REGULATORY"/>
    <property type="match status" value="1"/>
</dbReference>
<dbReference type="SMART" id="SM00448">
    <property type="entry name" value="REC"/>
    <property type="match status" value="1"/>
</dbReference>
<dbReference type="EMBL" id="FWXI01000032">
    <property type="protein sequence ID" value="SMD13732.1"/>
    <property type="molecule type" value="Genomic_DNA"/>
</dbReference>
<organism evidence="3 4">
    <name type="scientific">Sporomusa malonica</name>
    <dbReference type="NCBI Taxonomy" id="112901"/>
    <lineage>
        <taxon>Bacteria</taxon>
        <taxon>Bacillati</taxon>
        <taxon>Bacillota</taxon>
        <taxon>Negativicutes</taxon>
        <taxon>Selenomonadales</taxon>
        <taxon>Sporomusaceae</taxon>
        <taxon>Sporomusa</taxon>
    </lineage>
</organism>
<dbReference type="Pfam" id="PF00072">
    <property type="entry name" value="Response_reg"/>
    <property type="match status" value="1"/>
</dbReference>
<dbReference type="RefSeq" id="WP_139796357.1">
    <property type="nucleotide sequence ID" value="NZ_CP155572.1"/>
</dbReference>
<dbReference type="InterPro" id="IPR001789">
    <property type="entry name" value="Sig_transdc_resp-reg_receiver"/>
</dbReference>
<dbReference type="InterPro" id="IPR052048">
    <property type="entry name" value="ST_Response_Regulator"/>
</dbReference>
<dbReference type="Proteomes" id="UP000192738">
    <property type="component" value="Unassembled WGS sequence"/>
</dbReference>
<dbReference type="STRING" id="112901.SAMN04488500_1325"/>
<gene>
    <name evidence="3" type="ORF">SAMN04488500_1325</name>
</gene>
<keyword evidence="1" id="KW-0597">Phosphoprotein</keyword>
<proteinExistence type="predicted"/>
<dbReference type="PANTHER" id="PTHR43228:SF1">
    <property type="entry name" value="TWO-COMPONENT RESPONSE REGULATOR ARR22"/>
    <property type="match status" value="1"/>
</dbReference>
<dbReference type="GO" id="GO:0000160">
    <property type="term" value="P:phosphorelay signal transduction system"/>
    <property type="evidence" value="ECO:0007669"/>
    <property type="project" value="InterPro"/>
</dbReference>
<dbReference type="OrthoDB" id="9790669at2"/>
<feature type="domain" description="Response regulatory" evidence="2">
    <location>
        <begin position="3"/>
        <end position="120"/>
    </location>
</feature>
<name>A0A1W2EW00_9FIRM</name>
<keyword evidence="4" id="KW-1185">Reference proteome</keyword>
<evidence type="ECO:0000313" key="3">
    <source>
        <dbReference type="EMBL" id="SMD13732.1"/>
    </source>
</evidence>
<dbReference type="CDD" id="cd17536">
    <property type="entry name" value="REC_YesN-like"/>
    <property type="match status" value="1"/>
</dbReference>
<sequence>MYKLLVVDDEQLERQAIRFIVDRNCPDISIVGEASDGLLAVQLAARVQPDIILMDIKMPKMNGLDAAKRIRDILPETKIIMLTASGNSNYIKEAAQLGVAEYILKPVRPDKLVHILHGISAQVVKLRQSMAL</sequence>